<feature type="transmembrane region" description="Helical" evidence="1">
    <location>
        <begin position="550"/>
        <end position="569"/>
    </location>
</feature>
<organism evidence="2 3">
    <name type="scientific">Achromobacter marplatensis</name>
    <dbReference type="NCBI Taxonomy" id="470868"/>
    <lineage>
        <taxon>Bacteria</taxon>
        <taxon>Pseudomonadati</taxon>
        <taxon>Pseudomonadota</taxon>
        <taxon>Betaproteobacteria</taxon>
        <taxon>Burkholderiales</taxon>
        <taxon>Alcaligenaceae</taxon>
        <taxon>Achromobacter</taxon>
    </lineage>
</organism>
<feature type="transmembrane region" description="Helical" evidence="1">
    <location>
        <begin position="48"/>
        <end position="67"/>
    </location>
</feature>
<comment type="caution">
    <text evidence="2">The sequence shown here is derived from an EMBL/GenBank/DDBJ whole genome shotgun (WGS) entry which is preliminary data.</text>
</comment>
<evidence type="ECO:0000313" key="2">
    <source>
        <dbReference type="EMBL" id="MDH2049302.1"/>
    </source>
</evidence>
<keyword evidence="1" id="KW-0812">Transmembrane</keyword>
<feature type="transmembrane region" description="Helical" evidence="1">
    <location>
        <begin position="87"/>
        <end position="106"/>
    </location>
</feature>
<dbReference type="PANTHER" id="PTHR34219">
    <property type="entry name" value="IRON-REGULATED INNER MEMBRANE PROTEIN-RELATED"/>
    <property type="match status" value="1"/>
</dbReference>
<gene>
    <name evidence="2" type="ORF">N5K24_02745</name>
</gene>
<reference evidence="2" key="1">
    <citation type="submission" date="2022-09" db="EMBL/GenBank/DDBJ databases">
        <title>Intensive care unit water sources are persistently colonized with multi-drug resistant bacteria and are the site of extensive horizontal gene transfer of antibiotic resistance genes.</title>
        <authorList>
            <person name="Diorio-Toth L."/>
        </authorList>
    </citation>
    <scope>NUCLEOTIDE SEQUENCE</scope>
    <source>
        <strain evidence="2">GD03676</strain>
    </source>
</reference>
<feature type="transmembrane region" description="Helical" evidence="1">
    <location>
        <begin position="463"/>
        <end position="490"/>
    </location>
</feature>
<keyword evidence="1" id="KW-0472">Membrane</keyword>
<evidence type="ECO:0000256" key="1">
    <source>
        <dbReference type="SAM" id="Phobius"/>
    </source>
</evidence>
<keyword evidence="1" id="KW-1133">Transmembrane helix</keyword>
<dbReference type="RefSeq" id="WP_006223628.1">
    <property type="nucleotide sequence ID" value="NZ_ALJE01000008.1"/>
</dbReference>
<proteinExistence type="predicted"/>
<dbReference type="PANTHER" id="PTHR34219:SF9">
    <property type="entry name" value="IRON-REGULATED INNER MEMBRANE PROTEIN"/>
    <property type="match status" value="1"/>
</dbReference>
<dbReference type="Proteomes" id="UP001161276">
    <property type="component" value="Unassembled WGS sequence"/>
</dbReference>
<feature type="transmembrane region" description="Helical" evidence="1">
    <location>
        <begin position="218"/>
        <end position="243"/>
    </location>
</feature>
<dbReference type="Pfam" id="PF03929">
    <property type="entry name" value="PepSY_TM"/>
    <property type="match status" value="1"/>
</dbReference>
<feature type="transmembrane region" description="Helical" evidence="1">
    <location>
        <begin position="15"/>
        <end position="36"/>
    </location>
</feature>
<accession>A0AA42W8B7</accession>
<name>A0AA42W8B7_9BURK</name>
<dbReference type="AlphaFoldDB" id="A0AA42W8B7"/>
<feature type="transmembrane region" description="Helical" evidence="1">
    <location>
        <begin position="263"/>
        <end position="287"/>
    </location>
</feature>
<feature type="transmembrane region" description="Helical" evidence="1">
    <location>
        <begin position="525"/>
        <end position="544"/>
    </location>
</feature>
<evidence type="ECO:0000313" key="3">
    <source>
        <dbReference type="Proteomes" id="UP001161276"/>
    </source>
</evidence>
<dbReference type="InterPro" id="IPR005625">
    <property type="entry name" value="PepSY-ass_TM"/>
</dbReference>
<feature type="transmembrane region" description="Helical" evidence="1">
    <location>
        <begin position="422"/>
        <end position="442"/>
    </location>
</feature>
<protein>
    <submittedName>
        <fullName evidence="2">PepSY domain-containing protein</fullName>
    </submittedName>
</protein>
<sequence length="591" mass="63460">MAAKPWTAWDWCWRILAGSTAGLTLAFFVPACFALAGDGIMHLNKYQVAMWMVPPLWVAVVGIGFSLRTTSRAGLIKTYKQVHTWTGLLSGLALFVAFYAGAITMFKEPIARWSAPQASLQTTLPQLPALIDQVMAAHPATARAFVVELAADPSGAAALHWQEPGAAGKPPSAGTTFSARQETDGTLQVDAVRQSRIGQFVDELHRTAGLPTDLESGVLVMAVISGLYALALVSGVVVLWPTLIKDFFALRWGANLKRLWLDAHNVIGIVSLPFHMTMALSAMVFGLHDPIYAVQDRLVYDGQLARMYEESSPMREARAGEGARAMLPVADLLARVREQEPGVTPLRLTYRHYGQTGATVWLQGRDDRQFMRKPEGGFLLVSAETGQVLNREYGPGGQGWMRWVTGFFALHFGSYGGEPVRWGYFVLGLAGAFLFYTGNLLWIESRRKRARGASGNVTQRRDVRAMGALTVGVCMGCIAGVSVAIAAARFVEGPAWALYYLTFLGFTGAAFALGPARAATALPRAAAAATLAIPAATLVAWALSGWNAQVALSAPGVDAVALAGAALLWRTAVAARQRARNGPQDSIWASG</sequence>
<dbReference type="EMBL" id="JAOCKG010000001">
    <property type="protein sequence ID" value="MDH2049302.1"/>
    <property type="molecule type" value="Genomic_DNA"/>
</dbReference>
<feature type="transmembrane region" description="Helical" evidence="1">
    <location>
        <begin position="496"/>
        <end position="513"/>
    </location>
</feature>